<reference evidence="2 3" key="1">
    <citation type="submission" date="2017-12" db="EMBL/GenBank/DDBJ databases">
        <title>Comparative genomics of Botrytis spp.</title>
        <authorList>
            <person name="Valero-Jimenez C.A."/>
            <person name="Tapia P."/>
            <person name="Veloso J."/>
            <person name="Silva-Moreno E."/>
            <person name="Staats M."/>
            <person name="Valdes J.H."/>
            <person name="Van Kan J.A.L."/>
        </authorList>
    </citation>
    <scope>NUCLEOTIDE SEQUENCE [LARGE SCALE GENOMIC DNA]</scope>
    <source>
        <strain evidence="2 3">MUCL435</strain>
    </source>
</reference>
<organism evidence="2 3">
    <name type="scientific">Botrytis galanthina</name>
    <dbReference type="NCBI Taxonomy" id="278940"/>
    <lineage>
        <taxon>Eukaryota</taxon>
        <taxon>Fungi</taxon>
        <taxon>Dikarya</taxon>
        <taxon>Ascomycota</taxon>
        <taxon>Pezizomycotina</taxon>
        <taxon>Leotiomycetes</taxon>
        <taxon>Helotiales</taxon>
        <taxon>Sclerotiniaceae</taxon>
        <taxon>Botrytis</taxon>
    </lineage>
</organism>
<evidence type="ECO:0000313" key="2">
    <source>
        <dbReference type="EMBL" id="THV47506.1"/>
    </source>
</evidence>
<dbReference type="OrthoDB" id="3526636at2759"/>
<feature type="region of interest" description="Disordered" evidence="1">
    <location>
        <begin position="64"/>
        <end position="92"/>
    </location>
</feature>
<proteinExistence type="predicted"/>
<protein>
    <submittedName>
        <fullName evidence="2">Uncharacterized protein</fullName>
    </submittedName>
</protein>
<feature type="compositionally biased region" description="Polar residues" evidence="1">
    <location>
        <begin position="257"/>
        <end position="269"/>
    </location>
</feature>
<comment type="caution">
    <text evidence="2">The sequence shown here is derived from an EMBL/GenBank/DDBJ whole genome shotgun (WGS) entry which is preliminary data.</text>
</comment>
<sequence length="392" mass="44474">MERFTAINASSRKTESPIHTSFPAECVGTQSALDDQGINHVIDFTAPSPPLLLRTSELNYSPISKPFEDTRTTSPTWNKPKDTVKTRIPLPHGFSPNVTKPYPYVKRREYSSFFLPTWCSSSGPSEQVSDHEATDEYINHQVSKERQESHFSRDWYPDKWMLQLIDTINSQPLTCKKIARHYTAAFKHDLMAKILARHNKKFASLDLIDQARVIKSSANISLPPKKPIRSAFWATVMQTPADIYTPSINPPRRKLAASTQDSTNPISPQTCGRKDFWATVMQAPADINTPSKKPPKRKLAALIQDSENSTPPQAHAKKDFWAIAMQTSETNFSSEKFLRNNSSGTNVRNPSSTSRKKRPRKEFFVAEVQKSAFSTSSRKRPRRDFRAVCLYI</sequence>
<feature type="region of interest" description="Disordered" evidence="1">
    <location>
        <begin position="244"/>
        <end position="269"/>
    </location>
</feature>
<dbReference type="AlphaFoldDB" id="A0A4V6T6W6"/>
<feature type="region of interest" description="Disordered" evidence="1">
    <location>
        <begin position="333"/>
        <end position="361"/>
    </location>
</feature>
<keyword evidence="3" id="KW-1185">Reference proteome</keyword>
<gene>
    <name evidence="2" type="ORF">BGAL_0306g00110</name>
</gene>
<evidence type="ECO:0000256" key="1">
    <source>
        <dbReference type="SAM" id="MobiDB-lite"/>
    </source>
</evidence>
<dbReference type="EMBL" id="PQXL01000306">
    <property type="protein sequence ID" value="THV47506.1"/>
    <property type="molecule type" value="Genomic_DNA"/>
</dbReference>
<accession>A0A4V6T6W6</accession>
<feature type="compositionally biased region" description="Polar residues" evidence="1">
    <location>
        <begin position="333"/>
        <end position="353"/>
    </location>
</feature>
<dbReference type="Proteomes" id="UP000308671">
    <property type="component" value="Unassembled WGS sequence"/>
</dbReference>
<name>A0A4V6T6W6_9HELO</name>
<evidence type="ECO:0000313" key="3">
    <source>
        <dbReference type="Proteomes" id="UP000308671"/>
    </source>
</evidence>